<gene>
    <name evidence="2" type="ORF">VNI00_018678</name>
</gene>
<keyword evidence="3" id="KW-1185">Reference proteome</keyword>
<feature type="compositionally biased region" description="Low complexity" evidence="1">
    <location>
        <begin position="140"/>
        <end position="161"/>
    </location>
</feature>
<feature type="region of interest" description="Disordered" evidence="1">
    <location>
        <begin position="1"/>
        <end position="187"/>
    </location>
</feature>
<feature type="compositionally biased region" description="Acidic residues" evidence="1">
    <location>
        <begin position="550"/>
        <end position="570"/>
    </location>
</feature>
<feature type="region of interest" description="Disordered" evidence="1">
    <location>
        <begin position="478"/>
        <end position="586"/>
    </location>
</feature>
<evidence type="ECO:0000313" key="3">
    <source>
        <dbReference type="Proteomes" id="UP001383192"/>
    </source>
</evidence>
<feature type="compositionally biased region" description="Basic residues" evidence="1">
    <location>
        <begin position="1116"/>
        <end position="1135"/>
    </location>
</feature>
<comment type="caution">
    <text evidence="2">The sequence shown here is derived from an EMBL/GenBank/DDBJ whole genome shotgun (WGS) entry which is preliminary data.</text>
</comment>
<feature type="region of interest" description="Disordered" evidence="1">
    <location>
        <begin position="1099"/>
        <end position="1135"/>
    </location>
</feature>
<name>A0AAW0AV13_9AGAR</name>
<sequence length="1135" mass="124521">MSLEAISRPETGPHEDLTSVPATGQSPSPPSSSSPEPAATVTVHDDSSTTPVSSESSVTHGVADDSPISTTDPPNSTNSTTLPPANLTSSPGTSSEAQTISQKAAGASKEVDELPTSASSSPNIVPNSSEANVAADSSTSPVVPSLDSSGPSSPKSLVPKSAQTSSPGKKGKKKRVGPPGNFDGPREEFLQEKLKVYKKIPKCSKARTIFFRETYVEFIEKFPPEKYPIPGYKQPPPLPEKTEADILAMTADERKTWKRKVRLRSRNEDDRLRDMMTSWFQWHGGDVRGTGKVSVGKFLASVKTKEKAPKKPSLAQALIKHPQHRLNVIEKSEETDSTNRLVSRNKAAQDVLKEMPEEEKTALAQELNAKHQKRMAEWKASQQAGDEDEKLQYQRSIGRIVQPLLDELQVRTGLNFALLAGVDADGKGHFDSAIYSSQPEGTKKLLEFCPEKLEDFMGFYYLWLHHLAQSQATETTVESQLDSVRGPSTDGRKVQKGKSQKGKKARGRREAVTDESETESNDETPSEDSTSSGPEDDLPKDGKDMQGMVEDGECEDEDGDGDEDEDEEGEESVKPSSSTKGLKLSQYEQERAENIARNKMLLKNLGLDKPFIESKQKRGKKAQKTAKRAVQPERLRRSTRKRTEVATYAETAPQTEDLPDTNPNPDSEVPDKAQTLLDARTRFMNTGMETREFVELIEKTLPRDSVEFQEWVQHTSVLGEWLVTGDGDCPMEPSTSSAIYQNLRSNKVSPTLSPIHGTQTSPTNPSADDGNAPEDCRPSEPALASVPVTVTVTTQATDVDMTQDLQRPVASAEALISTPETPSSIQTAVSSCKPIGDTANDTADMLSTPLAGGADSTAMDMMPALNSPMPSTHMGAKDLNTGEAGSPAVDELGVTRHVSARSSTVVEAYERVTIRKMRKYAPAGASSSLITDMITYLRTDLGPEYPARPEEWDSVVYLWADLQETYAKLDYKAGRLPTATRPDALTWWMRQGRLRGNGSPPPSCVLEKIRLEFWVWWSDINPESRGRCDGYVLPDLEDDFEDMHKRSPGKDGIVLVLVLLRWWFDLSGEKDEHGMCMEALKSVGCTMEKLLKDLCSSAVSDSDEDEESGAEQVSQAKRRKPGKGRRTQVKKPRHA</sequence>
<organism evidence="2 3">
    <name type="scientific">Paramarasmius palmivorus</name>
    <dbReference type="NCBI Taxonomy" id="297713"/>
    <lineage>
        <taxon>Eukaryota</taxon>
        <taxon>Fungi</taxon>
        <taxon>Dikarya</taxon>
        <taxon>Basidiomycota</taxon>
        <taxon>Agaricomycotina</taxon>
        <taxon>Agaricomycetes</taxon>
        <taxon>Agaricomycetidae</taxon>
        <taxon>Agaricales</taxon>
        <taxon>Marasmiineae</taxon>
        <taxon>Marasmiaceae</taxon>
        <taxon>Paramarasmius</taxon>
    </lineage>
</organism>
<dbReference type="Proteomes" id="UP001383192">
    <property type="component" value="Unassembled WGS sequence"/>
</dbReference>
<evidence type="ECO:0000256" key="1">
    <source>
        <dbReference type="SAM" id="MobiDB-lite"/>
    </source>
</evidence>
<accession>A0AAW0AV13</accession>
<evidence type="ECO:0000313" key="2">
    <source>
        <dbReference type="EMBL" id="KAK7017109.1"/>
    </source>
</evidence>
<dbReference type="AlphaFoldDB" id="A0AAW0AV13"/>
<protein>
    <submittedName>
        <fullName evidence="2">Uncharacterized protein</fullName>
    </submittedName>
</protein>
<feature type="region of interest" description="Disordered" evidence="1">
    <location>
        <begin position="612"/>
        <end position="671"/>
    </location>
</feature>
<feature type="compositionally biased region" description="Polar residues" evidence="1">
    <location>
        <begin position="116"/>
        <end position="139"/>
    </location>
</feature>
<dbReference type="EMBL" id="JAYKXP010000258">
    <property type="protein sequence ID" value="KAK7017109.1"/>
    <property type="molecule type" value="Genomic_DNA"/>
</dbReference>
<feature type="compositionally biased region" description="Acidic residues" evidence="1">
    <location>
        <begin position="513"/>
        <end position="526"/>
    </location>
</feature>
<proteinExistence type="predicted"/>
<feature type="compositionally biased region" description="Low complexity" evidence="1">
    <location>
        <begin position="48"/>
        <end position="86"/>
    </location>
</feature>
<feature type="compositionally biased region" description="Basic residues" evidence="1">
    <location>
        <begin position="494"/>
        <end position="507"/>
    </location>
</feature>
<reference evidence="2 3" key="1">
    <citation type="submission" date="2024-01" db="EMBL/GenBank/DDBJ databases">
        <title>A draft genome for a cacao thread blight-causing isolate of Paramarasmius palmivorus.</title>
        <authorList>
            <person name="Baruah I.K."/>
            <person name="Bukari Y."/>
            <person name="Amoako-Attah I."/>
            <person name="Meinhardt L.W."/>
            <person name="Bailey B.A."/>
            <person name="Cohen S.P."/>
        </authorList>
    </citation>
    <scope>NUCLEOTIDE SEQUENCE [LARGE SCALE GENOMIC DNA]</scope>
    <source>
        <strain evidence="2 3">GH-12</strain>
    </source>
</reference>
<feature type="compositionally biased region" description="Polar residues" evidence="1">
    <location>
        <begin position="87"/>
        <end position="102"/>
    </location>
</feature>
<feature type="compositionally biased region" description="Basic and acidic residues" evidence="1">
    <location>
        <begin position="630"/>
        <end position="644"/>
    </location>
</feature>
<feature type="region of interest" description="Disordered" evidence="1">
    <location>
        <begin position="748"/>
        <end position="783"/>
    </location>
</feature>
<feature type="compositionally biased region" description="Polar residues" evidence="1">
    <location>
        <begin position="748"/>
        <end position="766"/>
    </location>
</feature>
<feature type="compositionally biased region" description="Basic residues" evidence="1">
    <location>
        <begin position="617"/>
        <end position="627"/>
    </location>
</feature>